<dbReference type="Pfam" id="PF00712">
    <property type="entry name" value="DNA_pol3_beta"/>
    <property type="match status" value="1"/>
</dbReference>
<evidence type="ECO:0000256" key="2">
    <source>
        <dbReference type="ARBA" id="ARBA00010752"/>
    </source>
</evidence>
<evidence type="ECO:0000256" key="6">
    <source>
        <dbReference type="ARBA" id="ARBA00022705"/>
    </source>
</evidence>
<dbReference type="PATRIC" id="fig|134605.3.peg.466"/>
<dbReference type="InterPro" id="IPR022634">
    <property type="entry name" value="DNA_polIII_beta_N"/>
</dbReference>
<evidence type="ECO:0000256" key="3">
    <source>
        <dbReference type="ARBA" id="ARBA00022490"/>
    </source>
</evidence>
<dbReference type="CDD" id="cd00140">
    <property type="entry name" value="beta_clamp"/>
    <property type="match status" value="1"/>
</dbReference>
<protein>
    <submittedName>
        <fullName evidence="11">DNA polymerase III, beta subunit</fullName>
    </submittedName>
</protein>
<dbReference type="EMBL" id="LRPX01000021">
    <property type="protein sequence ID" value="KXA16113.1"/>
    <property type="molecule type" value="Genomic_DNA"/>
</dbReference>
<dbReference type="GO" id="GO:0005737">
    <property type="term" value="C:cytoplasm"/>
    <property type="evidence" value="ECO:0007669"/>
    <property type="project" value="UniProtKB-SubCell"/>
</dbReference>
<dbReference type="Gene3D" id="3.70.10.10">
    <property type="match status" value="1"/>
</dbReference>
<dbReference type="SUPFAM" id="SSF55979">
    <property type="entry name" value="DNA clamp"/>
    <property type="match status" value="3"/>
</dbReference>
<reference evidence="12" key="1">
    <citation type="submission" date="2016-01" db="EMBL/GenBank/DDBJ databases">
        <authorList>
            <person name="Mitreva M."/>
            <person name="Pepin K.H."/>
            <person name="Mihindukulasuriya K.A."/>
            <person name="Fulton R."/>
            <person name="Fronick C."/>
            <person name="O'Laughlin M."/>
            <person name="Miner T."/>
            <person name="Herter B."/>
            <person name="Rosa B.A."/>
            <person name="Cordes M."/>
            <person name="Tomlinson C."/>
            <person name="Wollam A."/>
            <person name="Palsikar V.B."/>
            <person name="Mardis E.R."/>
            <person name="Wilson R.K."/>
        </authorList>
    </citation>
    <scope>NUCLEOTIDE SEQUENCE [LARGE SCALE GENOMIC DNA]</scope>
    <source>
        <strain evidence="12">CMW8396</strain>
    </source>
</reference>
<evidence type="ECO:0000259" key="10">
    <source>
        <dbReference type="Pfam" id="PF02767"/>
    </source>
</evidence>
<dbReference type="PANTHER" id="PTHR30478:SF0">
    <property type="entry name" value="BETA SLIDING CLAMP"/>
    <property type="match status" value="1"/>
</dbReference>
<keyword evidence="4" id="KW-0808">Transferase</keyword>
<dbReference type="GO" id="GO:0009360">
    <property type="term" value="C:DNA polymerase III complex"/>
    <property type="evidence" value="ECO:0007669"/>
    <property type="project" value="InterPro"/>
</dbReference>
<accession>A0A133NII5</accession>
<dbReference type="AlphaFoldDB" id="A0A133NII5"/>
<sequence length="365" mass="41441">MKFKIKREEFISVLSDYASILKENSIKPILSALFMEAKENELVFMGSSMEMDYKKQIQCEGMEAGAAAFKPALVLEYVKLLEEEWIIVEKLDGFLKIANGEFAILEEENYPKIVELASMSLLQIQGNEFAKYLETVKFSSAQTPENLALNCIRVVFGKEKINFVSTDSYRLLYLEKKIGAQFERAISLPLEAVNVIIKLLKEKTEVISLELSGENLLLLWEGTYFSCRLTAVPYPNFQGILNQNFFDKKMEFCLEDLKAAMKRVITVAKTSIDAKYGGTFDFKGKQLVVKAVTTGRAKTQQKVAMMKEGDDFIASLNCKYLSEFLDTISKNVIIYGKNSSSMFRVTEEGNEELIYILMPLALREV</sequence>
<evidence type="ECO:0000256" key="7">
    <source>
        <dbReference type="ARBA" id="ARBA00022932"/>
    </source>
</evidence>
<keyword evidence="6" id="KW-0235">DNA replication</keyword>
<keyword evidence="7" id="KW-0239">DNA-directed DNA polymerase</keyword>
<dbReference type="InterPro" id="IPR046938">
    <property type="entry name" value="DNA_clamp_sf"/>
</dbReference>
<evidence type="ECO:0000259" key="9">
    <source>
        <dbReference type="Pfam" id="PF00712"/>
    </source>
</evidence>
<dbReference type="GO" id="GO:0006271">
    <property type="term" value="P:DNA strand elongation involved in DNA replication"/>
    <property type="evidence" value="ECO:0007669"/>
    <property type="project" value="TreeGrafter"/>
</dbReference>
<dbReference type="Pfam" id="PF02767">
    <property type="entry name" value="DNA_pol3_beta_2"/>
    <property type="match status" value="1"/>
</dbReference>
<keyword evidence="8" id="KW-0238">DNA-binding</keyword>
<comment type="caution">
    <text evidence="11">The sequence shown here is derived from an EMBL/GenBank/DDBJ whole genome shotgun (WGS) entry which is preliminary data.</text>
</comment>
<proteinExistence type="inferred from homology"/>
<evidence type="ECO:0000256" key="1">
    <source>
        <dbReference type="ARBA" id="ARBA00004496"/>
    </source>
</evidence>
<dbReference type="GO" id="GO:0003677">
    <property type="term" value="F:DNA binding"/>
    <property type="evidence" value="ECO:0007669"/>
    <property type="project" value="UniProtKB-KW"/>
</dbReference>
<dbReference type="GO" id="GO:0008408">
    <property type="term" value="F:3'-5' exonuclease activity"/>
    <property type="evidence" value="ECO:0007669"/>
    <property type="project" value="InterPro"/>
</dbReference>
<name>A0A133NII5_9FUSO</name>
<dbReference type="Proteomes" id="UP000070617">
    <property type="component" value="Unassembled WGS sequence"/>
</dbReference>
<organism evidence="11 12">
    <name type="scientific">Fusobacterium equinum</name>
    <dbReference type="NCBI Taxonomy" id="134605"/>
    <lineage>
        <taxon>Bacteria</taxon>
        <taxon>Fusobacteriati</taxon>
        <taxon>Fusobacteriota</taxon>
        <taxon>Fusobacteriia</taxon>
        <taxon>Fusobacteriales</taxon>
        <taxon>Fusobacteriaceae</taxon>
        <taxon>Fusobacterium</taxon>
    </lineage>
</organism>
<evidence type="ECO:0000313" key="12">
    <source>
        <dbReference type="Proteomes" id="UP000070617"/>
    </source>
</evidence>
<gene>
    <name evidence="11" type="ORF">HMPREF3206_00464</name>
</gene>
<dbReference type="PANTHER" id="PTHR30478">
    <property type="entry name" value="DNA POLYMERASE III SUBUNIT BETA"/>
    <property type="match status" value="1"/>
</dbReference>
<dbReference type="RefSeq" id="WP_060793440.1">
    <property type="nucleotide sequence ID" value="NZ_KQ956517.1"/>
</dbReference>
<feature type="domain" description="DNA polymerase III beta sliding clamp N-terminal" evidence="9">
    <location>
        <begin position="1"/>
        <end position="102"/>
    </location>
</feature>
<keyword evidence="12" id="KW-1185">Reference proteome</keyword>
<dbReference type="STRING" id="134605.HMPREF3206_00464"/>
<dbReference type="GO" id="GO:0003887">
    <property type="term" value="F:DNA-directed DNA polymerase activity"/>
    <property type="evidence" value="ECO:0007669"/>
    <property type="project" value="UniProtKB-KW"/>
</dbReference>
<dbReference type="InterPro" id="IPR001001">
    <property type="entry name" value="DNA_polIII_beta"/>
</dbReference>
<evidence type="ECO:0000256" key="5">
    <source>
        <dbReference type="ARBA" id="ARBA00022695"/>
    </source>
</evidence>
<keyword evidence="5" id="KW-0548">Nucleotidyltransferase</keyword>
<feature type="domain" description="DNA polymerase III beta sliding clamp central" evidence="10">
    <location>
        <begin position="123"/>
        <end position="236"/>
    </location>
</feature>
<dbReference type="SMART" id="SM00480">
    <property type="entry name" value="POL3Bc"/>
    <property type="match status" value="1"/>
</dbReference>
<evidence type="ECO:0000256" key="4">
    <source>
        <dbReference type="ARBA" id="ARBA00022679"/>
    </source>
</evidence>
<evidence type="ECO:0000313" key="11">
    <source>
        <dbReference type="EMBL" id="KXA16113.1"/>
    </source>
</evidence>
<dbReference type="InterPro" id="IPR022637">
    <property type="entry name" value="DNA_polIII_beta_cen"/>
</dbReference>
<evidence type="ECO:0000256" key="8">
    <source>
        <dbReference type="ARBA" id="ARBA00023125"/>
    </source>
</evidence>
<keyword evidence="3" id="KW-0963">Cytoplasm</keyword>
<comment type="similarity">
    <text evidence="2">Belongs to the beta sliding clamp family.</text>
</comment>
<dbReference type="Gene3D" id="3.10.150.10">
    <property type="entry name" value="DNA Polymerase III, subunit A, domain 2"/>
    <property type="match status" value="1"/>
</dbReference>
<comment type="subcellular location">
    <subcellularLocation>
        <location evidence="1">Cytoplasm</location>
    </subcellularLocation>
</comment>